<evidence type="ECO:0000313" key="2">
    <source>
        <dbReference type="Proteomes" id="UP001243375"/>
    </source>
</evidence>
<dbReference type="Proteomes" id="UP001243375">
    <property type="component" value="Unassembled WGS sequence"/>
</dbReference>
<sequence>MFLISRNMCIAFWYTAALPPSDHGSHGSGTTTGNTASKIPKNPYAFILLSNRDLELGRPASDATFHDFEPIETQPYGASKADAIPPSQTPRDVSTSERVQTGGRKILSGRDSADSVGGTWLGLGVYQQPKLNSGRIGVLTNIHDDSPVPKGTKSRGALLRDWLRGLPQGEETVQPQIATRRYVDGLKDDAVQLAGFNLLLFDIVMKDVPSITLEAGGKAVDRVSALQLTNRYRPSKSAYQDESVTATIPADESTLEMGDQARILPIPPDEACSMESPLGVFQAAITELKPCALRMGGMSNSLLEEPFPKVLDGLQELEGILKEQLMGEVEWTEEQEQHLLNKLFHLMKYVSRVVEG</sequence>
<comment type="caution">
    <text evidence="1">The sequence shown here is derived from an EMBL/GenBank/DDBJ whole genome shotgun (WGS) entry which is preliminary data.</text>
</comment>
<protein>
    <submittedName>
        <fullName evidence="1">Uncharacterized protein</fullName>
    </submittedName>
</protein>
<dbReference type="EMBL" id="JASBWU010000008">
    <property type="protein sequence ID" value="KAJ9119727.1"/>
    <property type="molecule type" value="Genomic_DNA"/>
</dbReference>
<name>A0ACC2X8X6_9TREE</name>
<proteinExistence type="predicted"/>
<gene>
    <name evidence="1" type="ORF">QFC22_003437</name>
</gene>
<organism evidence="1 2">
    <name type="scientific">Naganishia vaughanmartiniae</name>
    <dbReference type="NCBI Taxonomy" id="1424756"/>
    <lineage>
        <taxon>Eukaryota</taxon>
        <taxon>Fungi</taxon>
        <taxon>Dikarya</taxon>
        <taxon>Basidiomycota</taxon>
        <taxon>Agaricomycotina</taxon>
        <taxon>Tremellomycetes</taxon>
        <taxon>Filobasidiales</taxon>
        <taxon>Filobasidiaceae</taxon>
        <taxon>Naganishia</taxon>
    </lineage>
</organism>
<keyword evidence="2" id="KW-1185">Reference proteome</keyword>
<reference evidence="1" key="1">
    <citation type="submission" date="2023-04" db="EMBL/GenBank/DDBJ databases">
        <title>Draft Genome sequencing of Naganishia species isolated from polar environments using Oxford Nanopore Technology.</title>
        <authorList>
            <person name="Leo P."/>
            <person name="Venkateswaran K."/>
        </authorList>
    </citation>
    <scope>NUCLEOTIDE SEQUENCE</scope>
    <source>
        <strain evidence="1">MNA-CCFEE 5425</strain>
    </source>
</reference>
<accession>A0ACC2X8X6</accession>
<evidence type="ECO:0000313" key="1">
    <source>
        <dbReference type="EMBL" id="KAJ9119727.1"/>
    </source>
</evidence>